<dbReference type="AlphaFoldDB" id="A0A432YTY6"/>
<evidence type="ECO:0000313" key="6">
    <source>
        <dbReference type="EMBL" id="RUO66783.1"/>
    </source>
</evidence>
<dbReference type="CDD" id="cd09892">
    <property type="entry name" value="NGN_SP_RfaH"/>
    <property type="match status" value="1"/>
</dbReference>
<organism evidence="6 7">
    <name type="scientific">Idiomarina piscisalsi</name>
    <dbReference type="NCBI Taxonomy" id="1096243"/>
    <lineage>
        <taxon>Bacteria</taxon>
        <taxon>Pseudomonadati</taxon>
        <taxon>Pseudomonadota</taxon>
        <taxon>Gammaproteobacteria</taxon>
        <taxon>Alteromonadales</taxon>
        <taxon>Idiomarinaceae</taxon>
        <taxon>Idiomarina</taxon>
    </lineage>
</organism>
<dbReference type="PANTHER" id="PTHR30265">
    <property type="entry name" value="RHO-INTERACTING TRANSCRIPTION TERMINATION FACTOR NUSG"/>
    <property type="match status" value="1"/>
</dbReference>
<proteinExistence type="predicted"/>
<dbReference type="Proteomes" id="UP000288361">
    <property type="component" value="Unassembled WGS sequence"/>
</dbReference>
<dbReference type="InterPro" id="IPR036735">
    <property type="entry name" value="NGN_dom_sf"/>
</dbReference>
<evidence type="ECO:0000256" key="2">
    <source>
        <dbReference type="ARBA" id="ARBA00023015"/>
    </source>
</evidence>
<keyword evidence="2" id="KW-0805">Transcription regulation</keyword>
<feature type="domain" description="NusG-like N-terminal" evidence="4">
    <location>
        <begin position="6"/>
        <end position="105"/>
    </location>
</feature>
<dbReference type="SMART" id="SM00738">
    <property type="entry name" value="NGN"/>
    <property type="match status" value="1"/>
</dbReference>
<dbReference type="SUPFAM" id="SSF82679">
    <property type="entry name" value="N-utilization substance G protein NusG, N-terminal domain"/>
    <property type="match status" value="1"/>
</dbReference>
<dbReference type="NCBIfam" id="NF006534">
    <property type="entry name" value="PRK09014.1"/>
    <property type="match status" value="1"/>
</dbReference>
<dbReference type="InterPro" id="IPR005824">
    <property type="entry name" value="KOW"/>
</dbReference>
<gene>
    <name evidence="6" type="ORF">CWI73_05760</name>
</gene>
<dbReference type="SMART" id="SM00739">
    <property type="entry name" value="KOW"/>
    <property type="match status" value="1"/>
</dbReference>
<dbReference type="CDD" id="cd06091">
    <property type="entry name" value="KOW_NusG"/>
    <property type="match status" value="1"/>
</dbReference>
<dbReference type="InterPro" id="IPR043425">
    <property type="entry name" value="NusG-like"/>
</dbReference>
<keyword evidence="1" id="KW-0889">Transcription antitermination</keyword>
<dbReference type="PANTHER" id="PTHR30265:SF7">
    <property type="entry name" value="TRANSCRIPTION ANTITERMINATION PROTEIN RFAH"/>
    <property type="match status" value="1"/>
</dbReference>
<evidence type="ECO:0000256" key="1">
    <source>
        <dbReference type="ARBA" id="ARBA00022814"/>
    </source>
</evidence>
<keyword evidence="3" id="KW-0804">Transcription</keyword>
<dbReference type="GO" id="GO:0031564">
    <property type="term" value="P:transcription antitermination"/>
    <property type="evidence" value="ECO:0007669"/>
    <property type="project" value="UniProtKB-KW"/>
</dbReference>
<dbReference type="Gene3D" id="3.30.70.940">
    <property type="entry name" value="NusG, N-terminal domain"/>
    <property type="match status" value="1"/>
</dbReference>
<evidence type="ECO:0000256" key="3">
    <source>
        <dbReference type="ARBA" id="ARBA00023163"/>
    </source>
</evidence>
<protein>
    <submittedName>
        <fullName evidence="6">Transcription/translation regulatory transformer protein RfaH</fullName>
    </submittedName>
</protein>
<comment type="caution">
    <text evidence="6">The sequence shown here is derived from an EMBL/GenBank/DDBJ whole genome shotgun (WGS) entry which is preliminary data.</text>
</comment>
<evidence type="ECO:0000313" key="7">
    <source>
        <dbReference type="Proteomes" id="UP000288361"/>
    </source>
</evidence>
<reference evidence="6 7" key="1">
    <citation type="journal article" date="2011" name="Front. Microbiol.">
        <title>Genomic signatures of strain selection and enhancement in Bacillus atrophaeus var. globigii, a historical biowarfare simulant.</title>
        <authorList>
            <person name="Gibbons H.S."/>
            <person name="Broomall S.M."/>
            <person name="McNew L.A."/>
            <person name="Daligault H."/>
            <person name="Chapman C."/>
            <person name="Bruce D."/>
            <person name="Karavis M."/>
            <person name="Krepps M."/>
            <person name="McGregor P.A."/>
            <person name="Hong C."/>
            <person name="Park K.H."/>
            <person name="Akmal A."/>
            <person name="Feldman A."/>
            <person name="Lin J.S."/>
            <person name="Chang W.E."/>
            <person name="Higgs B.W."/>
            <person name="Demirev P."/>
            <person name="Lindquist J."/>
            <person name="Liem A."/>
            <person name="Fochler E."/>
            <person name="Read T.D."/>
            <person name="Tapia R."/>
            <person name="Johnson S."/>
            <person name="Bishop-Lilly K.A."/>
            <person name="Detter C."/>
            <person name="Han C."/>
            <person name="Sozhamannan S."/>
            <person name="Rosenzweig C.N."/>
            <person name="Skowronski E.W."/>
        </authorList>
    </citation>
    <scope>NUCLEOTIDE SEQUENCE [LARGE SCALE GENOMIC DNA]</scope>
    <source>
        <strain evidence="6 7">TPS4-2</strain>
    </source>
</reference>
<evidence type="ECO:0000259" key="4">
    <source>
        <dbReference type="SMART" id="SM00738"/>
    </source>
</evidence>
<dbReference type="GO" id="GO:0006354">
    <property type="term" value="P:DNA-templated transcription elongation"/>
    <property type="evidence" value="ECO:0007669"/>
    <property type="project" value="InterPro"/>
</dbReference>
<sequence>MNELDSDVWYVIRTKPKQEERAALNLENQGFEVFAPKLTVKKIRRGVRTSVVEPMFPNYLFVKLDDIIEQFYKIRSTYGVAGVLRFGNNIPKIPQQWVDEMKGVDELTDEQAPKVGDSVEIQQGPFRGFLAKIVQLDGESRCFVMLEWMQKEVKANFSYKELQFK</sequence>
<dbReference type="RefSeq" id="WP_053954460.1">
    <property type="nucleotide sequence ID" value="NZ_JBHUMT010000013.1"/>
</dbReference>
<dbReference type="InterPro" id="IPR006645">
    <property type="entry name" value="NGN-like_dom"/>
</dbReference>
<dbReference type="GO" id="GO:0005829">
    <property type="term" value="C:cytosol"/>
    <property type="evidence" value="ECO:0007669"/>
    <property type="project" value="TreeGrafter"/>
</dbReference>
<dbReference type="Pfam" id="PF02357">
    <property type="entry name" value="NusG"/>
    <property type="match status" value="1"/>
</dbReference>
<name>A0A432YTY6_9GAMM</name>
<evidence type="ECO:0000259" key="5">
    <source>
        <dbReference type="SMART" id="SM00739"/>
    </source>
</evidence>
<dbReference type="EMBL" id="PIQA01000003">
    <property type="protein sequence ID" value="RUO66783.1"/>
    <property type="molecule type" value="Genomic_DNA"/>
</dbReference>
<dbReference type="SUPFAM" id="SSF50104">
    <property type="entry name" value="Translation proteins SH3-like domain"/>
    <property type="match status" value="1"/>
</dbReference>
<feature type="domain" description="KOW" evidence="5">
    <location>
        <begin position="112"/>
        <end position="139"/>
    </location>
</feature>
<accession>A0A432YTY6</accession>
<dbReference type="InterPro" id="IPR008991">
    <property type="entry name" value="Translation_prot_SH3-like_sf"/>
</dbReference>